<sequence>MYGDWDGEAGIEELHLPDHLPSQDKDQLLPALKDFETVFSNKPGKMDLAVHSIDTGSHRPIFSRHYPVKKKVKQEIKQEIAEMEDLGVIRPSMSPWASLVVLVRKQDGTIWFCVDYRKLNSITTPDVYPMPRMDTLLDCLGPAKVISTLDLSKGFWQMALDLDAIAKSAFTTPIGLYEFTVLPFGMRNSPASFQRLINNLLQGCKQFAMAYIVDIAIFSQDFKSHLIHLTTVLGKIKQAGLTVKDKKCQWALSEVVYLGHCVGGGEIAPLWGKIEAIKDWPPPQTKKQVRAFLGLVGYYRRFVPGFGATAAPLHELTRKGSPDPVVWKQGCQEAFDILKAALVKHPILKAPLHDKPFYVATDASDVGLGAVLLQEHQETRHPVVYLSWKLIPQERNLSSIEKECLAIV</sequence>
<evidence type="ECO:0000259" key="4">
    <source>
        <dbReference type="Pfam" id="PF17919"/>
    </source>
</evidence>
<dbReference type="InterPro" id="IPR000477">
    <property type="entry name" value="RT_dom"/>
</dbReference>
<feature type="domain" description="Reverse transcriptase/retrotransposon-derived protein RNase H-like" evidence="4">
    <location>
        <begin position="327"/>
        <end position="408"/>
    </location>
</feature>
<evidence type="ECO:0000256" key="1">
    <source>
        <dbReference type="ARBA" id="ARBA00010879"/>
    </source>
</evidence>
<dbReference type="AlphaFoldDB" id="A0A151NEJ2"/>
<evidence type="ECO:0000313" key="6">
    <source>
        <dbReference type="Proteomes" id="UP000050525"/>
    </source>
</evidence>
<dbReference type="CDD" id="cd01647">
    <property type="entry name" value="RT_LTR"/>
    <property type="match status" value="1"/>
</dbReference>
<comment type="caution">
    <text evidence="5">The sequence shown here is derived from an EMBL/GenBank/DDBJ whole genome shotgun (WGS) entry which is preliminary data.</text>
</comment>
<name>A0A151NEJ2_ALLMI</name>
<proteinExistence type="inferred from homology"/>
<dbReference type="PANTHER" id="PTHR33064">
    <property type="entry name" value="POL PROTEIN"/>
    <property type="match status" value="1"/>
</dbReference>
<dbReference type="InterPro" id="IPR041577">
    <property type="entry name" value="RT_RNaseH_2"/>
</dbReference>
<feature type="domain" description="Reverse transcriptase" evidence="3">
    <location>
        <begin position="110"/>
        <end position="260"/>
    </location>
</feature>
<dbReference type="Gene3D" id="3.30.70.270">
    <property type="match status" value="2"/>
</dbReference>
<dbReference type="SUPFAM" id="SSF56672">
    <property type="entry name" value="DNA/RNA polymerases"/>
    <property type="match status" value="1"/>
</dbReference>
<dbReference type="STRING" id="8496.A0A151NEJ2"/>
<dbReference type="Gene3D" id="3.10.10.10">
    <property type="entry name" value="HIV Type 1 Reverse Transcriptase, subunit A, domain 1"/>
    <property type="match status" value="1"/>
</dbReference>
<dbReference type="EMBL" id="AKHW03003220">
    <property type="protein sequence ID" value="KYO34955.1"/>
    <property type="molecule type" value="Genomic_DNA"/>
</dbReference>
<dbReference type="Proteomes" id="UP000050525">
    <property type="component" value="Unassembled WGS sequence"/>
</dbReference>
<dbReference type="InterPro" id="IPR043128">
    <property type="entry name" value="Rev_trsase/Diguanyl_cyclase"/>
</dbReference>
<dbReference type="Pfam" id="PF17919">
    <property type="entry name" value="RT_RNaseH_2"/>
    <property type="match status" value="1"/>
</dbReference>
<evidence type="ECO:0000259" key="3">
    <source>
        <dbReference type="Pfam" id="PF00078"/>
    </source>
</evidence>
<evidence type="ECO:0000313" key="5">
    <source>
        <dbReference type="EMBL" id="KYO34955.1"/>
    </source>
</evidence>
<reference evidence="5 6" key="1">
    <citation type="journal article" date="2012" name="Genome Biol.">
        <title>Sequencing three crocodilian genomes to illuminate the evolution of archosaurs and amniotes.</title>
        <authorList>
            <person name="St John J.A."/>
            <person name="Braun E.L."/>
            <person name="Isberg S.R."/>
            <person name="Miles L.G."/>
            <person name="Chong A.Y."/>
            <person name="Gongora J."/>
            <person name="Dalzell P."/>
            <person name="Moran C."/>
            <person name="Bed'hom B."/>
            <person name="Abzhanov A."/>
            <person name="Burgess S.C."/>
            <person name="Cooksey A.M."/>
            <person name="Castoe T.A."/>
            <person name="Crawford N.G."/>
            <person name="Densmore L.D."/>
            <person name="Drew J.C."/>
            <person name="Edwards S.V."/>
            <person name="Faircloth B.C."/>
            <person name="Fujita M.K."/>
            <person name="Greenwold M.J."/>
            <person name="Hoffmann F.G."/>
            <person name="Howard J.M."/>
            <person name="Iguchi T."/>
            <person name="Janes D.E."/>
            <person name="Khan S.Y."/>
            <person name="Kohno S."/>
            <person name="de Koning A.J."/>
            <person name="Lance S.L."/>
            <person name="McCarthy F.M."/>
            <person name="McCormack J.E."/>
            <person name="Merchant M.E."/>
            <person name="Peterson D.G."/>
            <person name="Pollock D.D."/>
            <person name="Pourmand N."/>
            <person name="Raney B.J."/>
            <person name="Roessler K.A."/>
            <person name="Sanford J.R."/>
            <person name="Sawyer R.H."/>
            <person name="Schmidt C.J."/>
            <person name="Triplett E.W."/>
            <person name="Tuberville T.D."/>
            <person name="Venegas-Anaya M."/>
            <person name="Howard J.T."/>
            <person name="Jarvis E.D."/>
            <person name="Guillette L.J.Jr."/>
            <person name="Glenn T.C."/>
            <person name="Green R.E."/>
            <person name="Ray D.A."/>
        </authorList>
    </citation>
    <scope>NUCLEOTIDE SEQUENCE [LARGE SCALE GENOMIC DNA]</scope>
    <source>
        <strain evidence="5">KSC_2009_1</strain>
    </source>
</reference>
<accession>A0A151NEJ2</accession>
<organism evidence="5 6">
    <name type="scientific">Alligator mississippiensis</name>
    <name type="common">American alligator</name>
    <dbReference type="NCBI Taxonomy" id="8496"/>
    <lineage>
        <taxon>Eukaryota</taxon>
        <taxon>Metazoa</taxon>
        <taxon>Chordata</taxon>
        <taxon>Craniata</taxon>
        <taxon>Vertebrata</taxon>
        <taxon>Euteleostomi</taxon>
        <taxon>Archelosauria</taxon>
        <taxon>Archosauria</taxon>
        <taxon>Crocodylia</taxon>
        <taxon>Alligatoridae</taxon>
        <taxon>Alligatorinae</taxon>
        <taxon>Alligator</taxon>
    </lineage>
</organism>
<comment type="similarity">
    <text evidence="1">Belongs to the beta type-B retroviral polymerase family. HERV class-II K(HML-2) pol subfamily.</text>
</comment>
<dbReference type="InterPro" id="IPR043502">
    <property type="entry name" value="DNA/RNA_pol_sf"/>
</dbReference>
<dbReference type="InterPro" id="IPR051320">
    <property type="entry name" value="Viral_Replic_Matur_Polypro"/>
</dbReference>
<keyword evidence="6" id="KW-1185">Reference proteome</keyword>
<dbReference type="EC" id="3.1.26.4" evidence="2"/>
<gene>
    <name evidence="5" type="ORF">Y1Q_0014614</name>
</gene>
<dbReference type="FunFam" id="3.30.70.270:FF:000020">
    <property type="entry name" value="Transposon Tf2-6 polyprotein-like Protein"/>
    <property type="match status" value="1"/>
</dbReference>
<evidence type="ECO:0000256" key="2">
    <source>
        <dbReference type="ARBA" id="ARBA00012180"/>
    </source>
</evidence>
<protein>
    <recommendedName>
        <fullName evidence="2">ribonuclease H</fullName>
        <ecNumber evidence="2">3.1.26.4</ecNumber>
    </recommendedName>
</protein>
<dbReference type="Pfam" id="PF00078">
    <property type="entry name" value="RVT_1"/>
    <property type="match status" value="1"/>
</dbReference>
<dbReference type="GO" id="GO:0004523">
    <property type="term" value="F:RNA-DNA hybrid ribonuclease activity"/>
    <property type="evidence" value="ECO:0007669"/>
    <property type="project" value="UniProtKB-EC"/>
</dbReference>
<dbReference type="PANTHER" id="PTHR33064:SF29">
    <property type="entry name" value="PEPTIDASE A2 DOMAIN-CONTAINING PROTEIN-RELATED"/>
    <property type="match status" value="1"/>
</dbReference>